<dbReference type="GO" id="GO:0005886">
    <property type="term" value="C:plasma membrane"/>
    <property type="evidence" value="ECO:0007669"/>
    <property type="project" value="UniProtKB-SubCell"/>
</dbReference>
<dbReference type="Proteomes" id="UP000184699">
    <property type="component" value="Unassembled WGS sequence"/>
</dbReference>
<protein>
    <submittedName>
        <fullName evidence="8">Tight adherence protein C</fullName>
    </submittedName>
</protein>
<dbReference type="EMBL" id="FSRJ01000003">
    <property type="protein sequence ID" value="SIO09159.1"/>
    <property type="molecule type" value="Genomic_DNA"/>
</dbReference>
<dbReference type="Pfam" id="PF00482">
    <property type="entry name" value="T2SSF"/>
    <property type="match status" value="1"/>
</dbReference>
<feature type="transmembrane region" description="Helical" evidence="6">
    <location>
        <begin position="261"/>
        <end position="286"/>
    </location>
</feature>
<reference evidence="9" key="1">
    <citation type="submission" date="2016-11" db="EMBL/GenBank/DDBJ databases">
        <authorList>
            <person name="Varghese N."/>
            <person name="Submissions S."/>
        </authorList>
    </citation>
    <scope>NUCLEOTIDE SEQUENCE [LARGE SCALE GENOMIC DNA]</scope>
    <source>
        <strain evidence="9">DSM 8595</strain>
    </source>
</reference>
<dbReference type="RefSeq" id="WP_074260838.1">
    <property type="nucleotide sequence ID" value="NZ_FSRJ01000003.1"/>
</dbReference>
<keyword evidence="2" id="KW-1003">Cell membrane</keyword>
<organism evidence="8 9">
    <name type="scientific">Agromyces cerinus subsp. cerinus</name>
    <dbReference type="NCBI Taxonomy" id="232089"/>
    <lineage>
        <taxon>Bacteria</taxon>
        <taxon>Bacillati</taxon>
        <taxon>Actinomycetota</taxon>
        <taxon>Actinomycetes</taxon>
        <taxon>Micrococcales</taxon>
        <taxon>Microbacteriaceae</taxon>
        <taxon>Agromyces</taxon>
    </lineage>
</organism>
<evidence type="ECO:0000256" key="4">
    <source>
        <dbReference type="ARBA" id="ARBA00022989"/>
    </source>
</evidence>
<feature type="transmembrane region" description="Helical" evidence="6">
    <location>
        <begin position="88"/>
        <end position="108"/>
    </location>
</feature>
<evidence type="ECO:0000313" key="8">
    <source>
        <dbReference type="EMBL" id="SIO09159.1"/>
    </source>
</evidence>
<dbReference type="OrthoDB" id="9810662at2"/>
<dbReference type="STRING" id="232089.SAMN05443544_2736"/>
<evidence type="ECO:0000256" key="5">
    <source>
        <dbReference type="ARBA" id="ARBA00023136"/>
    </source>
</evidence>
<keyword evidence="5 6" id="KW-0472">Membrane</keyword>
<evidence type="ECO:0000256" key="6">
    <source>
        <dbReference type="SAM" id="Phobius"/>
    </source>
</evidence>
<evidence type="ECO:0000256" key="2">
    <source>
        <dbReference type="ARBA" id="ARBA00022475"/>
    </source>
</evidence>
<dbReference type="InterPro" id="IPR018076">
    <property type="entry name" value="T2SS_GspF_dom"/>
</dbReference>
<dbReference type="PANTHER" id="PTHR35007:SF2">
    <property type="entry name" value="PILUS ASSEMBLE PROTEIN"/>
    <property type="match status" value="1"/>
</dbReference>
<gene>
    <name evidence="8" type="ORF">SAMN05443544_2736</name>
</gene>
<evidence type="ECO:0000259" key="7">
    <source>
        <dbReference type="Pfam" id="PF00482"/>
    </source>
</evidence>
<accession>A0A1N6GNM1</accession>
<evidence type="ECO:0000256" key="1">
    <source>
        <dbReference type="ARBA" id="ARBA00004651"/>
    </source>
</evidence>
<keyword evidence="3 6" id="KW-0812">Transmembrane</keyword>
<evidence type="ECO:0000256" key="3">
    <source>
        <dbReference type="ARBA" id="ARBA00022692"/>
    </source>
</evidence>
<feature type="transmembrane region" description="Helical" evidence="6">
    <location>
        <begin position="6"/>
        <end position="24"/>
    </location>
</feature>
<proteinExistence type="predicted"/>
<dbReference type="AlphaFoldDB" id="A0A1N6GNM1"/>
<keyword evidence="9" id="KW-1185">Reference proteome</keyword>
<evidence type="ECO:0000313" key="9">
    <source>
        <dbReference type="Proteomes" id="UP000184699"/>
    </source>
</evidence>
<feature type="domain" description="Type II secretion system protein GspF" evidence="7">
    <location>
        <begin position="153"/>
        <end position="278"/>
    </location>
</feature>
<feature type="transmembrane region" description="Helical" evidence="6">
    <location>
        <begin position="114"/>
        <end position="134"/>
    </location>
</feature>
<dbReference type="PANTHER" id="PTHR35007">
    <property type="entry name" value="INTEGRAL MEMBRANE PROTEIN-RELATED"/>
    <property type="match status" value="1"/>
</dbReference>
<keyword evidence="4 6" id="KW-1133">Transmembrane helix</keyword>
<comment type="subcellular location">
    <subcellularLocation>
        <location evidence="1">Cell membrane</location>
        <topology evidence="1">Multi-pass membrane protein</topology>
    </subcellularLocation>
</comment>
<name>A0A1N6GNM1_9MICO</name>
<sequence length="293" mass="31735">MPVFIMVVGLLSAAAFGVFVFLLFPSTTKAPVPAAEASEIEQPSAVPVQQSTIGTRFVAAAPKGYIAWIERQILHAGRPGGWTVARILAWKVVLTLIAVVFGWMFVVSGGVEPFKVLVAVVLVAIAFALPDVLINSRAHDRQTAINNALPDTLDQMTIAVEAGLGFDAAMAKSARNGKGPLAEELIRVLQDMSIGRTRRDAFLELDHRTNSADLKRFVRAVVQADAYGIALGDVLRVQAGEMRLKRRQRAEEQAQKVTVKILFPLIFCLLPVLLIVVMAPAVIGIMDAFSQVR</sequence>